<dbReference type="InterPro" id="IPR041715">
    <property type="entry name" value="HisRS-like_core"/>
</dbReference>
<proteinExistence type="inferred from homology"/>
<dbReference type="NCBIfam" id="TIGR00442">
    <property type="entry name" value="hisS"/>
    <property type="match status" value="1"/>
</dbReference>
<sequence>MASPVNPPRGMRDFLPADKARREHALGIIRGVYRSHGFDEIETPVVEEHGRLHSGLGGDNEKLSFSILKRGIKPEVLDAAAAAGDPEQLADLGLRFDLTVPLARYYATHRAELPPVFRAIQIAPVWRAERPQKGRYRQFVQADIDIIGEAGVLAEVELITATSQALAELGLSGCVIRVNDRRILFGLLSEIGLDAEHHNRALITIDKLDKIGVDGVTAELAETDPAAAEKLRGVLEGVGPALAAGIPVSRESIEAVLPALAENDGIENLATLGSALQGGLPEGVEIHFDPTLVRGMGYYTGTIFEIAHPGSGSSVGGGGRYDGMIGRFLGRNVPAVGFSIGFERVVDLIAIDDNAGPEAVVLVTDADTPLDELMAIKRDLVAQGKRVRIEKRQKNMKTLLARVAAEGFTAFANVSTGTDSGSLNWRELAD</sequence>
<evidence type="ECO:0000256" key="2">
    <source>
        <dbReference type="ARBA" id="ARBA00011738"/>
    </source>
</evidence>
<dbReference type="GO" id="GO:0004821">
    <property type="term" value="F:histidine-tRNA ligase activity"/>
    <property type="evidence" value="ECO:0007669"/>
    <property type="project" value="UniProtKB-UniRule"/>
</dbReference>
<keyword evidence="6" id="KW-0648">Protein biosynthesis</keyword>
<dbReference type="EC" id="6.1.1.21" evidence="3 8"/>
<evidence type="ECO:0000313" key="12">
    <source>
        <dbReference type="Proteomes" id="UP000515934"/>
    </source>
</evidence>
<dbReference type="EMBL" id="CP060716">
    <property type="protein sequence ID" value="QNN62776.1"/>
    <property type="molecule type" value="Genomic_DNA"/>
</dbReference>
<evidence type="ECO:0000256" key="9">
    <source>
        <dbReference type="PIRSR" id="PIRSR001549-1"/>
    </source>
</evidence>
<evidence type="ECO:0000259" key="10">
    <source>
        <dbReference type="PROSITE" id="PS50862"/>
    </source>
</evidence>
<feature type="binding site" evidence="9">
    <location>
        <position position="145"/>
    </location>
    <ligand>
        <name>L-histidine</name>
        <dbReference type="ChEBI" id="CHEBI:57595"/>
    </ligand>
</feature>
<dbReference type="GO" id="GO:0005737">
    <property type="term" value="C:cytoplasm"/>
    <property type="evidence" value="ECO:0007669"/>
    <property type="project" value="UniProtKB-UniRule"/>
</dbReference>
<dbReference type="InterPro" id="IPR015807">
    <property type="entry name" value="His-tRNA-ligase"/>
</dbReference>
<feature type="binding site" evidence="9">
    <location>
        <begin position="298"/>
        <end position="299"/>
    </location>
    <ligand>
        <name>L-histidine</name>
        <dbReference type="ChEBI" id="CHEBI:57595"/>
    </ligand>
</feature>
<evidence type="ECO:0000256" key="7">
    <source>
        <dbReference type="ARBA" id="ARBA00047639"/>
    </source>
</evidence>
<dbReference type="InterPro" id="IPR045864">
    <property type="entry name" value="aa-tRNA-synth_II/BPL/LPL"/>
</dbReference>
<evidence type="ECO:0000256" key="4">
    <source>
        <dbReference type="ARBA" id="ARBA00022741"/>
    </source>
</evidence>
<protein>
    <recommendedName>
        <fullName evidence="3 8">Histidine--tRNA ligase</fullName>
        <ecNumber evidence="3 8">6.1.1.21</ecNumber>
    </recommendedName>
</protein>
<name>A0A7G9S4K1_9MICO</name>
<feature type="binding site" evidence="9">
    <location>
        <position position="141"/>
    </location>
    <ligand>
        <name>L-histidine</name>
        <dbReference type="ChEBI" id="CHEBI:57595"/>
    </ligand>
</feature>
<feature type="binding site" evidence="9">
    <location>
        <position position="294"/>
    </location>
    <ligand>
        <name>L-histidine</name>
        <dbReference type="ChEBI" id="CHEBI:57595"/>
    </ligand>
</feature>
<dbReference type="AlphaFoldDB" id="A0A7G9S4K1"/>
<reference evidence="11 12" key="1">
    <citation type="submission" date="2020-08" db="EMBL/GenBank/DDBJ databases">
        <title>Genome sequence of Leucobacter denitrificans KACC 14055T.</title>
        <authorList>
            <person name="Hyun D.-W."/>
            <person name="Bae J.-W."/>
        </authorList>
    </citation>
    <scope>NUCLEOTIDE SEQUENCE [LARGE SCALE GENOMIC DNA]</scope>
    <source>
        <strain evidence="11 12">KACC 14055</strain>
    </source>
</reference>
<evidence type="ECO:0000256" key="8">
    <source>
        <dbReference type="NCBIfam" id="TIGR00442"/>
    </source>
</evidence>
<dbReference type="PIRSF" id="PIRSF001549">
    <property type="entry name" value="His-tRNA_synth"/>
    <property type="match status" value="1"/>
</dbReference>
<dbReference type="KEGG" id="ldn:H9L06_11280"/>
<feature type="binding site" evidence="9">
    <location>
        <position position="127"/>
    </location>
    <ligand>
        <name>L-histidine</name>
        <dbReference type="ChEBI" id="CHEBI:57595"/>
    </ligand>
</feature>
<dbReference type="Pfam" id="PF13393">
    <property type="entry name" value="tRNA-synt_His"/>
    <property type="match status" value="1"/>
</dbReference>
<dbReference type="PANTHER" id="PTHR11476:SF7">
    <property type="entry name" value="HISTIDINE--TRNA LIGASE"/>
    <property type="match status" value="1"/>
</dbReference>
<comment type="catalytic activity">
    <reaction evidence="7">
        <text>tRNA(His) + L-histidine + ATP = L-histidyl-tRNA(His) + AMP + diphosphate + H(+)</text>
        <dbReference type="Rhea" id="RHEA:17313"/>
        <dbReference type="Rhea" id="RHEA-COMP:9665"/>
        <dbReference type="Rhea" id="RHEA-COMP:9689"/>
        <dbReference type="ChEBI" id="CHEBI:15378"/>
        <dbReference type="ChEBI" id="CHEBI:30616"/>
        <dbReference type="ChEBI" id="CHEBI:33019"/>
        <dbReference type="ChEBI" id="CHEBI:57595"/>
        <dbReference type="ChEBI" id="CHEBI:78442"/>
        <dbReference type="ChEBI" id="CHEBI:78527"/>
        <dbReference type="ChEBI" id="CHEBI:456215"/>
        <dbReference type="EC" id="6.1.1.21"/>
    </reaction>
</comment>
<evidence type="ECO:0000256" key="6">
    <source>
        <dbReference type="ARBA" id="ARBA00022917"/>
    </source>
</evidence>
<organism evidence="11 12">
    <name type="scientific">Leucobacter denitrificans</name>
    <dbReference type="NCBI Taxonomy" id="683042"/>
    <lineage>
        <taxon>Bacteria</taxon>
        <taxon>Bacillati</taxon>
        <taxon>Actinomycetota</taxon>
        <taxon>Actinomycetes</taxon>
        <taxon>Micrococcales</taxon>
        <taxon>Microbacteriaceae</taxon>
        <taxon>Leucobacter</taxon>
    </lineage>
</organism>
<keyword evidence="12" id="KW-1185">Reference proteome</keyword>
<evidence type="ECO:0000256" key="1">
    <source>
        <dbReference type="ARBA" id="ARBA00008226"/>
    </source>
</evidence>
<dbReference type="Gene3D" id="3.30.930.10">
    <property type="entry name" value="Bira Bifunctional Protein, Domain 2"/>
    <property type="match status" value="1"/>
</dbReference>
<accession>A0A7G9S4K1</accession>
<feature type="domain" description="Aminoacyl-transfer RNA synthetases class-II family profile" evidence="10">
    <location>
        <begin position="29"/>
        <end position="357"/>
    </location>
</feature>
<dbReference type="PANTHER" id="PTHR11476">
    <property type="entry name" value="HISTIDYL-TRNA SYNTHETASE"/>
    <property type="match status" value="1"/>
</dbReference>
<dbReference type="SUPFAM" id="SSF55681">
    <property type="entry name" value="Class II aaRS and biotin synthetases"/>
    <property type="match status" value="1"/>
</dbReference>
<dbReference type="GO" id="GO:0005524">
    <property type="term" value="F:ATP binding"/>
    <property type="evidence" value="ECO:0007669"/>
    <property type="project" value="UniProtKB-KW"/>
</dbReference>
<evidence type="ECO:0000256" key="3">
    <source>
        <dbReference type="ARBA" id="ARBA00012815"/>
    </source>
</evidence>
<dbReference type="InterPro" id="IPR004516">
    <property type="entry name" value="HisRS/HisZ"/>
</dbReference>
<keyword evidence="11" id="KW-0436">Ligase</keyword>
<feature type="binding site" evidence="9">
    <location>
        <begin position="97"/>
        <end position="99"/>
    </location>
    <ligand>
        <name>L-histidine</name>
        <dbReference type="ChEBI" id="CHEBI:57595"/>
    </ligand>
</feature>
<keyword evidence="5" id="KW-0067">ATP-binding</keyword>
<evidence type="ECO:0000256" key="5">
    <source>
        <dbReference type="ARBA" id="ARBA00022840"/>
    </source>
</evidence>
<dbReference type="PROSITE" id="PS50862">
    <property type="entry name" value="AA_TRNA_LIGASE_II"/>
    <property type="match status" value="1"/>
</dbReference>
<dbReference type="InterPro" id="IPR006195">
    <property type="entry name" value="aa-tRNA-synth_II"/>
</dbReference>
<gene>
    <name evidence="11" type="ORF">H9L06_11280</name>
</gene>
<evidence type="ECO:0000313" key="11">
    <source>
        <dbReference type="EMBL" id="QNN62776.1"/>
    </source>
</evidence>
<dbReference type="CDD" id="cd00773">
    <property type="entry name" value="HisRS-like_core"/>
    <property type="match status" value="1"/>
</dbReference>
<dbReference type="GO" id="GO:0006427">
    <property type="term" value="P:histidyl-tRNA aminoacylation"/>
    <property type="evidence" value="ECO:0007669"/>
    <property type="project" value="UniProtKB-UniRule"/>
</dbReference>
<comment type="subunit">
    <text evidence="2">Homodimer.</text>
</comment>
<dbReference type="RefSeq" id="WP_187555246.1">
    <property type="nucleotide sequence ID" value="NZ_CP060716.1"/>
</dbReference>
<comment type="similarity">
    <text evidence="1">Belongs to the class-II aminoacyl-tRNA synthetase family.</text>
</comment>
<keyword evidence="4" id="KW-0547">Nucleotide-binding</keyword>
<dbReference type="Proteomes" id="UP000515934">
    <property type="component" value="Chromosome"/>
</dbReference>